<dbReference type="EMBL" id="BJON01000038">
    <property type="protein sequence ID" value="GED72981.1"/>
    <property type="molecule type" value="Genomic_DNA"/>
</dbReference>
<reference evidence="1 2" key="1">
    <citation type="submission" date="2019-06" db="EMBL/GenBank/DDBJ databases">
        <title>Whole genome shotgun sequence of Brevibacillus reuszeri NBRC 15719.</title>
        <authorList>
            <person name="Hosoyama A."/>
            <person name="Uohara A."/>
            <person name="Ohji S."/>
            <person name="Ichikawa N."/>
        </authorList>
    </citation>
    <scope>NUCLEOTIDE SEQUENCE [LARGE SCALE GENOMIC DNA]</scope>
    <source>
        <strain evidence="1 2">NBRC 15719</strain>
    </source>
</reference>
<dbReference type="SUPFAM" id="SSF54427">
    <property type="entry name" value="NTF2-like"/>
    <property type="match status" value="1"/>
</dbReference>
<accession>A0ABQ0TYJ0</accession>
<organism evidence="1 2">
    <name type="scientific">Brevibacillus reuszeri</name>
    <dbReference type="NCBI Taxonomy" id="54915"/>
    <lineage>
        <taxon>Bacteria</taxon>
        <taxon>Bacillati</taxon>
        <taxon>Bacillota</taxon>
        <taxon>Bacilli</taxon>
        <taxon>Bacillales</taxon>
        <taxon>Paenibacillaceae</taxon>
        <taxon>Brevibacillus</taxon>
    </lineage>
</organism>
<name>A0ABQ0TYJ0_9BACL</name>
<proteinExistence type="predicted"/>
<gene>
    <name evidence="1" type="ORF">BRE01_66830</name>
</gene>
<evidence type="ECO:0000313" key="1">
    <source>
        <dbReference type="EMBL" id="GED72981.1"/>
    </source>
</evidence>
<evidence type="ECO:0000313" key="2">
    <source>
        <dbReference type="Proteomes" id="UP000319578"/>
    </source>
</evidence>
<dbReference type="Proteomes" id="UP000319578">
    <property type="component" value="Unassembled WGS sequence"/>
</dbReference>
<sequence length="81" mass="9077">MVGNEAVIENCKRTASYFNSVTTKFSTWNVIAENNIVVVNGTGEFIHNGEQLSFVSACDVYTFNDSNELQRIDSYCINEIT</sequence>
<keyword evidence="2" id="KW-1185">Reference proteome</keyword>
<protein>
    <recommendedName>
        <fullName evidence="3">SnoaL-like domain-containing protein</fullName>
    </recommendedName>
</protein>
<dbReference type="InterPro" id="IPR032710">
    <property type="entry name" value="NTF2-like_dom_sf"/>
</dbReference>
<dbReference type="RefSeq" id="WP_161807300.1">
    <property type="nucleotide sequence ID" value="NZ_BJON01000038.1"/>
</dbReference>
<dbReference type="Gene3D" id="3.10.450.50">
    <property type="match status" value="1"/>
</dbReference>
<comment type="caution">
    <text evidence="1">The sequence shown here is derived from an EMBL/GenBank/DDBJ whole genome shotgun (WGS) entry which is preliminary data.</text>
</comment>
<evidence type="ECO:0008006" key="3">
    <source>
        <dbReference type="Google" id="ProtNLM"/>
    </source>
</evidence>